<feature type="transmembrane region" description="Helical" evidence="6">
    <location>
        <begin position="780"/>
        <end position="802"/>
    </location>
</feature>
<dbReference type="EMBL" id="CYKH01000021">
    <property type="protein sequence ID" value="CUI10899.1"/>
    <property type="molecule type" value="Genomic_DNA"/>
</dbReference>
<keyword evidence="3 6" id="KW-0812">Transmembrane</keyword>
<proteinExistence type="inferred from homology"/>
<dbReference type="InterPro" id="IPR018629">
    <property type="entry name" value="XK-rel"/>
</dbReference>
<dbReference type="VEuPathDB" id="TriTrypDB:BSAL_49600"/>
<dbReference type="GO" id="GO:0005886">
    <property type="term" value="C:plasma membrane"/>
    <property type="evidence" value="ECO:0007669"/>
    <property type="project" value="UniProtKB-ARBA"/>
</dbReference>
<feature type="transmembrane region" description="Helical" evidence="6">
    <location>
        <begin position="347"/>
        <end position="366"/>
    </location>
</feature>
<reference evidence="8" key="1">
    <citation type="submission" date="2015-09" db="EMBL/GenBank/DDBJ databases">
        <authorList>
            <consortium name="Pathogen Informatics"/>
        </authorList>
    </citation>
    <scope>NUCLEOTIDE SEQUENCE [LARGE SCALE GENOMIC DNA]</scope>
    <source>
        <strain evidence="8">Lake Konstanz</strain>
    </source>
</reference>
<evidence type="ECO:0000256" key="5">
    <source>
        <dbReference type="ARBA" id="ARBA00023136"/>
    </source>
</evidence>
<dbReference type="Proteomes" id="UP000051952">
    <property type="component" value="Unassembled WGS sequence"/>
</dbReference>
<evidence type="ECO:0000256" key="3">
    <source>
        <dbReference type="ARBA" id="ARBA00022692"/>
    </source>
</evidence>
<name>A0A0S4KGU5_BODSA</name>
<evidence type="ECO:0000256" key="4">
    <source>
        <dbReference type="ARBA" id="ARBA00022989"/>
    </source>
</evidence>
<feature type="transmembrane region" description="Helical" evidence="6">
    <location>
        <begin position="20"/>
        <end position="41"/>
    </location>
</feature>
<feature type="transmembrane region" description="Helical" evidence="6">
    <location>
        <begin position="252"/>
        <end position="273"/>
    </location>
</feature>
<protein>
    <submittedName>
        <fullName evidence="7">Transmembrane protein, putative</fullName>
    </submittedName>
</protein>
<evidence type="ECO:0000256" key="1">
    <source>
        <dbReference type="ARBA" id="ARBA00004141"/>
    </source>
</evidence>
<gene>
    <name evidence="7" type="ORF">BSAL_49600</name>
</gene>
<evidence type="ECO:0000256" key="6">
    <source>
        <dbReference type="SAM" id="Phobius"/>
    </source>
</evidence>
<feature type="transmembrane region" description="Helical" evidence="6">
    <location>
        <begin position="212"/>
        <end position="240"/>
    </location>
</feature>
<keyword evidence="4 6" id="KW-1133">Transmembrane helix</keyword>
<dbReference type="Pfam" id="PF09815">
    <property type="entry name" value="XK-related"/>
    <property type="match status" value="1"/>
</dbReference>
<feature type="transmembrane region" description="Helical" evidence="6">
    <location>
        <begin position="300"/>
        <end position="327"/>
    </location>
</feature>
<keyword evidence="5 6" id="KW-0472">Membrane</keyword>
<accession>A0A0S4KGU5</accession>
<comment type="similarity">
    <text evidence="2">Belongs to the XK family.</text>
</comment>
<evidence type="ECO:0000313" key="8">
    <source>
        <dbReference type="Proteomes" id="UP000051952"/>
    </source>
</evidence>
<dbReference type="AlphaFoldDB" id="A0A0S4KGU5"/>
<evidence type="ECO:0000313" key="7">
    <source>
        <dbReference type="EMBL" id="CUI10899.1"/>
    </source>
</evidence>
<feature type="transmembrane region" description="Helical" evidence="6">
    <location>
        <begin position="743"/>
        <end position="768"/>
    </location>
</feature>
<feature type="transmembrane region" description="Helical" evidence="6">
    <location>
        <begin position="47"/>
        <end position="66"/>
    </location>
</feature>
<evidence type="ECO:0000256" key="2">
    <source>
        <dbReference type="ARBA" id="ARBA00008789"/>
    </source>
</evidence>
<comment type="subcellular location">
    <subcellularLocation>
        <location evidence="1">Membrane</location>
        <topology evidence="1">Multi-pass membrane protein</topology>
    </subcellularLocation>
</comment>
<sequence length="887" mass="100956">MSTEDWRHKLITVFGWSFDFFTVAVSITDVISDLLVAVQFLRDGHTLWAWLVFGAFINSSFVYSIVLTNVMSGEHNPEFSVNGKHVINRRFRKLSGLVRFFMILPFSQLAPTGMYVFQTFVMPHWRRKADDEATRLSSSLRVSGGRAQGYGTGMMSDADVPVALAAVHREEVDAVQGTFTVVGRLQDAVKRQVITHGMLFAETIVESIPQSIIQLLAITFLGTPSTLQVVSMALSILSVVSKAYFLSLSACLRVFVFKFSVLSFDVLSMFYIFSTILSKERSQDVGLFGSDSLRVSNLTYAWFVKLVAMAALTIFFIAVVLLSAVIIERLRTARNSCCCRFNARHMLRFCLCVIGVVLSVIPVMLVQESAKLSWLLIFLVRWEPKFTDVALGSLVYAFLERVSSGDGATEELRERQVHFMRHLEMKCPDTFPTYNNVADRIRVVGPFLYRHIDFLCEVEGEFLAKYRNAYEASQTLLPTGARKYHCDYIRRGYTPLSNIYAIDGHPLGYLNYSMELGSLDHSDRLVSDELQDVVAKRWAAYEASIVSFRRTKRNDLESIYRTQTIAVLAECLRDQEVHQILAEYRKAKMILSTPWAAIETGHATEPDCSIDIENQLSRPPLLRQHQQRHTNHLRDGLGDLLINRHHDEPNAQVGVMHLSQYSEPINPWTKILREEVIVTPKQLSGIAQTNGFHEKLEQWKFERIFHPKRLEYFFEDSPERGPPLELISVNHAIQLRTHNVFGYLFWFWFVINAVANCGFSIAFVFVAFATTPQNLLQKFCFWFSIGFLILALCTLPGFIRYWHLLPCLSTLCTMLNRAVDPIVAAHDTVVSYYDVSTEAVLASTAPHELLPEDLRSVVAHLLGSNAVDKSELTRDECVGMKRKYRRI</sequence>
<feature type="transmembrane region" description="Helical" evidence="6">
    <location>
        <begin position="97"/>
        <end position="117"/>
    </location>
</feature>
<keyword evidence="8" id="KW-1185">Reference proteome</keyword>
<organism evidence="7 8">
    <name type="scientific">Bodo saltans</name>
    <name type="common">Flagellated protozoan</name>
    <dbReference type="NCBI Taxonomy" id="75058"/>
    <lineage>
        <taxon>Eukaryota</taxon>
        <taxon>Discoba</taxon>
        <taxon>Euglenozoa</taxon>
        <taxon>Kinetoplastea</taxon>
        <taxon>Metakinetoplastina</taxon>
        <taxon>Eubodonida</taxon>
        <taxon>Bodonidae</taxon>
        <taxon>Bodo</taxon>
    </lineage>
</organism>